<proteinExistence type="predicted"/>
<evidence type="ECO:0000313" key="1">
    <source>
        <dbReference type="EMBL" id="KAJ0043759.1"/>
    </source>
</evidence>
<keyword evidence="2" id="KW-1185">Reference proteome</keyword>
<sequence>MNQSLCNMTPSRYLLPIILSVLFTIAAAGCNNGKFKVSVFLIKSFQTRIILNLSTSMPSWTTHNSYAIEGEPSRTGHTRLTPTNQEDSITKQLKNGVRALMLDPYDFRGDVWLCHGLEGICQNYTAFMGKMEYWKMVVVTEMDHLNLNDKNKSLGTLRTGLNLVIMLLEIDGLILLQLITIREVMVGGPFKAVRYYKFEDVEMINFKKGLHFIHHNPQRNQMFLRHAN</sequence>
<accession>A0ACC0Z183</accession>
<dbReference type="EMBL" id="CM047739">
    <property type="protein sequence ID" value="KAJ0043759.1"/>
    <property type="molecule type" value="Genomic_DNA"/>
</dbReference>
<name>A0ACC0Z183_9ROSI</name>
<evidence type="ECO:0000313" key="2">
    <source>
        <dbReference type="Proteomes" id="UP001163603"/>
    </source>
</evidence>
<reference evidence="2" key="1">
    <citation type="journal article" date="2023" name="G3 (Bethesda)">
        <title>Genome assembly and association tests identify interacting loci associated with vigor, precocity, and sex in interspecific pistachio rootstocks.</title>
        <authorList>
            <person name="Palmer W."/>
            <person name="Jacygrad E."/>
            <person name="Sagayaradj S."/>
            <person name="Cavanaugh K."/>
            <person name="Han R."/>
            <person name="Bertier L."/>
            <person name="Beede B."/>
            <person name="Kafkas S."/>
            <person name="Golino D."/>
            <person name="Preece J."/>
            <person name="Michelmore R."/>
        </authorList>
    </citation>
    <scope>NUCLEOTIDE SEQUENCE [LARGE SCALE GENOMIC DNA]</scope>
</reference>
<protein>
    <submittedName>
        <fullName evidence="1">Uncharacterized protein</fullName>
    </submittedName>
</protein>
<comment type="caution">
    <text evidence="1">The sequence shown here is derived from an EMBL/GenBank/DDBJ whole genome shotgun (WGS) entry which is preliminary data.</text>
</comment>
<gene>
    <name evidence="1" type="ORF">Pint_18970</name>
</gene>
<dbReference type="Proteomes" id="UP001163603">
    <property type="component" value="Chromosome 4"/>
</dbReference>
<organism evidence="1 2">
    <name type="scientific">Pistacia integerrima</name>
    <dbReference type="NCBI Taxonomy" id="434235"/>
    <lineage>
        <taxon>Eukaryota</taxon>
        <taxon>Viridiplantae</taxon>
        <taxon>Streptophyta</taxon>
        <taxon>Embryophyta</taxon>
        <taxon>Tracheophyta</taxon>
        <taxon>Spermatophyta</taxon>
        <taxon>Magnoliopsida</taxon>
        <taxon>eudicotyledons</taxon>
        <taxon>Gunneridae</taxon>
        <taxon>Pentapetalae</taxon>
        <taxon>rosids</taxon>
        <taxon>malvids</taxon>
        <taxon>Sapindales</taxon>
        <taxon>Anacardiaceae</taxon>
        <taxon>Pistacia</taxon>
    </lineage>
</organism>